<comment type="caution">
    <text evidence="6">The sequence shown here is derived from an EMBL/GenBank/DDBJ whole genome shotgun (WGS) entry which is preliminary data.</text>
</comment>
<keyword evidence="4" id="KW-0812">Transmembrane</keyword>
<evidence type="ECO:0000313" key="6">
    <source>
        <dbReference type="EMBL" id="KAF7339530.1"/>
    </source>
</evidence>
<proteinExistence type="predicted"/>
<dbReference type="EMBL" id="JACAZH010000031">
    <property type="protein sequence ID" value="KAF7339530.1"/>
    <property type="molecule type" value="Genomic_DNA"/>
</dbReference>
<gene>
    <name evidence="6" type="ORF">MSAN_02167500</name>
</gene>
<dbReference type="Gene3D" id="3.30.40.10">
    <property type="entry name" value="Zinc/RING finger domain, C3HC4 (zinc finger)"/>
    <property type="match status" value="1"/>
</dbReference>
<protein>
    <submittedName>
        <fullName evidence="6">RING-CH-type domain-containing protein</fullName>
    </submittedName>
</protein>
<dbReference type="SMART" id="SM00744">
    <property type="entry name" value="RINGv"/>
    <property type="match status" value="1"/>
</dbReference>
<dbReference type="InterPro" id="IPR013083">
    <property type="entry name" value="Znf_RING/FYVE/PHD"/>
</dbReference>
<feature type="domain" description="RING-CH-type" evidence="5">
    <location>
        <begin position="1"/>
        <end position="70"/>
    </location>
</feature>
<dbReference type="AlphaFoldDB" id="A0A8H6XFP0"/>
<evidence type="ECO:0000256" key="3">
    <source>
        <dbReference type="ARBA" id="ARBA00022833"/>
    </source>
</evidence>
<evidence type="ECO:0000259" key="5">
    <source>
        <dbReference type="PROSITE" id="PS51292"/>
    </source>
</evidence>
<dbReference type="OrthoDB" id="264354at2759"/>
<dbReference type="Proteomes" id="UP000623467">
    <property type="component" value="Unassembled WGS sequence"/>
</dbReference>
<feature type="transmembrane region" description="Helical" evidence="4">
    <location>
        <begin position="184"/>
        <end position="207"/>
    </location>
</feature>
<keyword evidence="3" id="KW-0862">Zinc</keyword>
<dbReference type="InterPro" id="IPR011016">
    <property type="entry name" value="Znf_RING-CH"/>
</dbReference>
<keyword evidence="7" id="KW-1185">Reference proteome</keyword>
<evidence type="ECO:0000256" key="4">
    <source>
        <dbReference type="SAM" id="Phobius"/>
    </source>
</evidence>
<dbReference type="Pfam" id="PF12906">
    <property type="entry name" value="RINGv"/>
    <property type="match status" value="1"/>
</dbReference>
<evidence type="ECO:0000256" key="1">
    <source>
        <dbReference type="ARBA" id="ARBA00022723"/>
    </source>
</evidence>
<sequence length="270" mass="30312">MSEADERQCRICLAGAEETEMGRLLNRSNHVCAKARSIMFVHVKCLQRWRKASSSAFFSCPQCHYKYRFARTRIVGIATNPVVVGTLSALLFTTLVLLSSFITTFFMSWFEEPTDTYYYRSGGFGYSGFGFYFVSPIDIARDLIRAALRILQDTDGEIFGRGNTEATPEPRPPPGFLMSFIRRFLLGLPIVGAGSVVHMLLSLQLLSPVHLLARYRSSNRRREPSRDVVGLIIIGLLLVGAARALIKVYGFTESLTKRLLLRAEDAILEV</sequence>
<feature type="transmembrane region" description="Helical" evidence="4">
    <location>
        <begin position="228"/>
        <end position="246"/>
    </location>
</feature>
<keyword evidence="1" id="KW-0479">Metal-binding</keyword>
<organism evidence="6 7">
    <name type="scientific">Mycena sanguinolenta</name>
    <dbReference type="NCBI Taxonomy" id="230812"/>
    <lineage>
        <taxon>Eukaryota</taxon>
        <taxon>Fungi</taxon>
        <taxon>Dikarya</taxon>
        <taxon>Basidiomycota</taxon>
        <taxon>Agaricomycotina</taxon>
        <taxon>Agaricomycetes</taxon>
        <taxon>Agaricomycetidae</taxon>
        <taxon>Agaricales</taxon>
        <taxon>Marasmiineae</taxon>
        <taxon>Mycenaceae</taxon>
        <taxon>Mycena</taxon>
    </lineage>
</organism>
<name>A0A8H6XFP0_9AGAR</name>
<keyword evidence="2" id="KW-0863">Zinc-finger</keyword>
<accession>A0A8H6XFP0</accession>
<reference evidence="6" key="1">
    <citation type="submission" date="2020-05" db="EMBL/GenBank/DDBJ databases">
        <title>Mycena genomes resolve the evolution of fungal bioluminescence.</title>
        <authorList>
            <person name="Tsai I.J."/>
        </authorList>
    </citation>
    <scope>NUCLEOTIDE SEQUENCE</scope>
    <source>
        <strain evidence="6">160909Yilan</strain>
    </source>
</reference>
<keyword evidence="4" id="KW-0472">Membrane</keyword>
<evidence type="ECO:0000313" key="7">
    <source>
        <dbReference type="Proteomes" id="UP000623467"/>
    </source>
</evidence>
<dbReference type="GO" id="GO:0008270">
    <property type="term" value="F:zinc ion binding"/>
    <property type="evidence" value="ECO:0007669"/>
    <property type="project" value="UniProtKB-KW"/>
</dbReference>
<evidence type="ECO:0000256" key="2">
    <source>
        <dbReference type="ARBA" id="ARBA00022771"/>
    </source>
</evidence>
<dbReference type="SUPFAM" id="SSF57850">
    <property type="entry name" value="RING/U-box"/>
    <property type="match status" value="1"/>
</dbReference>
<keyword evidence="4" id="KW-1133">Transmembrane helix</keyword>
<feature type="transmembrane region" description="Helical" evidence="4">
    <location>
        <begin position="82"/>
        <end position="110"/>
    </location>
</feature>
<dbReference type="PROSITE" id="PS51292">
    <property type="entry name" value="ZF_RING_CH"/>
    <property type="match status" value="1"/>
</dbReference>